<dbReference type="PANTHER" id="PTHR46623">
    <property type="entry name" value="CARBOXYMETHYLENEBUTENOLIDASE-RELATED"/>
    <property type="match status" value="1"/>
</dbReference>
<proteinExistence type="predicted"/>
<dbReference type="Proteomes" id="UP000006057">
    <property type="component" value="Chromosome"/>
</dbReference>
<keyword evidence="4" id="KW-1185">Reference proteome</keyword>
<dbReference type="EMBL" id="CP003053">
    <property type="protein sequence ID" value="AFM17610.1"/>
    <property type="molecule type" value="Genomic_DNA"/>
</dbReference>
<sequence length="315" mass="32378">MKRIIESVTPLQRYIAEEIATDHVDGLLSRREALRRLALLGMGTAAATALIAACGQNKQTSSQSESAPSPTTSSSTTSSAAPPPGMTAALPTAATTWAGPRGQLQGAWAAAPEPRGAMLVVHENKGLNDWVRSVAGRLAGAGYSSLAIDLLSGQGGTAAFADPAEATAALGKLAPEDMVADLKSGVAEVARRTPGQKVAAVGFCMGGGLVWRLLASGAPELSAAFPFYGPLPDNPDFAGSKNVAVLGFYGALDQRVTATEPAAAAALQKAGVVHQLVTEPGANHAFFNDTGDRYNPAAAGDAWRRMLDWLHTHVG</sequence>
<dbReference type="PATRIC" id="fig|710421.3.peg.2840"/>
<dbReference type="GO" id="GO:0016787">
    <property type="term" value="F:hydrolase activity"/>
    <property type="evidence" value="ECO:0007669"/>
    <property type="project" value="UniProtKB-KW"/>
</dbReference>
<reference evidence="3 4" key="1">
    <citation type="submission" date="2012-06" db="EMBL/GenBank/DDBJ databases">
        <title>Complete sequence of chromosome of Mycobacterium chubuense NBB4.</title>
        <authorList>
            <consortium name="US DOE Joint Genome Institute"/>
            <person name="Lucas S."/>
            <person name="Han J."/>
            <person name="Lapidus A."/>
            <person name="Cheng J.-F."/>
            <person name="Goodwin L."/>
            <person name="Pitluck S."/>
            <person name="Peters L."/>
            <person name="Mikhailova N."/>
            <person name="Teshima H."/>
            <person name="Detter J.C."/>
            <person name="Han C."/>
            <person name="Tapia R."/>
            <person name="Land M."/>
            <person name="Hauser L."/>
            <person name="Kyrpides N."/>
            <person name="Ivanova N."/>
            <person name="Pagani I."/>
            <person name="Mattes T."/>
            <person name="Holmes A."/>
            <person name="Rutledge P."/>
            <person name="Paulsen I."/>
            <person name="Coleman N."/>
            <person name="Woyke T."/>
        </authorList>
    </citation>
    <scope>NUCLEOTIDE SEQUENCE [LARGE SCALE GENOMIC DNA]</scope>
    <source>
        <strain evidence="3 4">NBB4</strain>
    </source>
</reference>
<dbReference type="Gene3D" id="3.40.50.1820">
    <property type="entry name" value="alpha/beta hydrolase"/>
    <property type="match status" value="1"/>
</dbReference>
<organism evidence="3 4">
    <name type="scientific">Mycolicibacterium chubuense (strain NBB4)</name>
    <name type="common">Mycobacterium chubuense</name>
    <dbReference type="NCBI Taxonomy" id="710421"/>
    <lineage>
        <taxon>Bacteria</taxon>
        <taxon>Bacillati</taxon>
        <taxon>Actinomycetota</taxon>
        <taxon>Actinomycetes</taxon>
        <taxon>Mycobacteriales</taxon>
        <taxon>Mycobacteriaceae</taxon>
        <taxon>Mycolicibacterium</taxon>
    </lineage>
</organism>
<dbReference type="STRING" id="710421.Mycch_2849"/>
<accession>I4BK03</accession>
<keyword evidence="3" id="KW-0378">Hydrolase</keyword>
<dbReference type="AlphaFoldDB" id="I4BK03"/>
<dbReference type="InterPro" id="IPR002925">
    <property type="entry name" value="Dienelactn_hydro"/>
</dbReference>
<feature type="region of interest" description="Disordered" evidence="1">
    <location>
        <begin position="60"/>
        <end position="90"/>
    </location>
</feature>
<evidence type="ECO:0000256" key="1">
    <source>
        <dbReference type="SAM" id="MobiDB-lite"/>
    </source>
</evidence>
<feature type="domain" description="Dienelactone hydrolase" evidence="2">
    <location>
        <begin position="114"/>
        <end position="313"/>
    </location>
</feature>
<dbReference type="KEGG" id="mcb:Mycch_2849"/>
<protein>
    <submittedName>
        <fullName evidence="3">Dienelactone hydrolase-like enzyme</fullName>
    </submittedName>
</protein>
<dbReference type="SUPFAM" id="SSF53474">
    <property type="entry name" value="alpha/beta-Hydrolases"/>
    <property type="match status" value="1"/>
</dbReference>
<evidence type="ECO:0000313" key="3">
    <source>
        <dbReference type="EMBL" id="AFM17610.1"/>
    </source>
</evidence>
<dbReference type="HOGENOM" id="CLU_054590_7_2_11"/>
<dbReference type="eggNOG" id="COG0412">
    <property type="taxonomic scope" value="Bacteria"/>
</dbReference>
<gene>
    <name evidence="3" type="ordered locus">Mycch_2849</name>
</gene>
<name>I4BK03_MYCCN</name>
<dbReference type="InterPro" id="IPR051049">
    <property type="entry name" value="Dienelactone_hydrolase-like"/>
</dbReference>
<dbReference type="PANTHER" id="PTHR46623:SF6">
    <property type="entry name" value="ALPHA_BETA-HYDROLASES SUPERFAMILY PROTEIN"/>
    <property type="match status" value="1"/>
</dbReference>
<dbReference type="Pfam" id="PF01738">
    <property type="entry name" value="DLH"/>
    <property type="match status" value="1"/>
</dbReference>
<dbReference type="InterPro" id="IPR029058">
    <property type="entry name" value="AB_hydrolase_fold"/>
</dbReference>
<evidence type="ECO:0000313" key="4">
    <source>
        <dbReference type="Proteomes" id="UP000006057"/>
    </source>
</evidence>
<evidence type="ECO:0000259" key="2">
    <source>
        <dbReference type="Pfam" id="PF01738"/>
    </source>
</evidence>